<dbReference type="OrthoDB" id="10438607at2759"/>
<protein>
    <submittedName>
        <fullName evidence="2">Uncharacterized protein</fullName>
    </submittedName>
</protein>
<evidence type="ECO:0000256" key="1">
    <source>
        <dbReference type="SAM" id="MobiDB-lite"/>
    </source>
</evidence>
<feature type="compositionally biased region" description="Polar residues" evidence="1">
    <location>
        <begin position="22"/>
        <end position="45"/>
    </location>
</feature>
<sequence length="45" mass="4972">MQKSWAPVPAMTERSIGFAGGRNTSPWTSFHPESSCTSSWASIWL</sequence>
<dbReference type="EMBL" id="JAEFCI010005408">
    <property type="protein sequence ID" value="KAG5460314.1"/>
    <property type="molecule type" value="Genomic_DNA"/>
</dbReference>
<dbReference type="Proteomes" id="UP000673691">
    <property type="component" value="Unassembled WGS sequence"/>
</dbReference>
<organism evidence="2 3">
    <name type="scientific">Olpidium bornovanus</name>
    <dbReference type="NCBI Taxonomy" id="278681"/>
    <lineage>
        <taxon>Eukaryota</taxon>
        <taxon>Fungi</taxon>
        <taxon>Fungi incertae sedis</taxon>
        <taxon>Olpidiomycota</taxon>
        <taxon>Olpidiomycotina</taxon>
        <taxon>Olpidiomycetes</taxon>
        <taxon>Olpidiales</taxon>
        <taxon>Olpidiaceae</taxon>
        <taxon>Olpidium</taxon>
    </lineage>
</organism>
<evidence type="ECO:0000313" key="3">
    <source>
        <dbReference type="Proteomes" id="UP000673691"/>
    </source>
</evidence>
<gene>
    <name evidence="2" type="ORF">BJ554DRAFT_7654</name>
</gene>
<feature type="region of interest" description="Disordered" evidence="1">
    <location>
        <begin position="1"/>
        <end position="45"/>
    </location>
</feature>
<proteinExistence type="predicted"/>
<dbReference type="AlphaFoldDB" id="A0A8H8DIY1"/>
<keyword evidence="3" id="KW-1185">Reference proteome</keyword>
<accession>A0A8H8DIY1</accession>
<reference evidence="2 3" key="1">
    <citation type="journal article" name="Sci. Rep.">
        <title>Genome-scale phylogenetic analyses confirm Olpidium as the closest living zoosporic fungus to the non-flagellated, terrestrial fungi.</title>
        <authorList>
            <person name="Chang Y."/>
            <person name="Rochon D."/>
            <person name="Sekimoto S."/>
            <person name="Wang Y."/>
            <person name="Chovatia M."/>
            <person name="Sandor L."/>
            <person name="Salamov A."/>
            <person name="Grigoriev I.V."/>
            <person name="Stajich J.E."/>
            <person name="Spatafora J.W."/>
        </authorList>
    </citation>
    <scope>NUCLEOTIDE SEQUENCE [LARGE SCALE GENOMIC DNA]</scope>
    <source>
        <strain evidence="2">S191</strain>
    </source>
</reference>
<name>A0A8H8DIY1_9FUNG</name>
<comment type="caution">
    <text evidence="2">The sequence shown here is derived from an EMBL/GenBank/DDBJ whole genome shotgun (WGS) entry which is preliminary data.</text>
</comment>
<evidence type="ECO:0000313" key="2">
    <source>
        <dbReference type="EMBL" id="KAG5460314.1"/>
    </source>
</evidence>